<organism evidence="12 13">
    <name type="scientific">Neoasaia chiangmaiensis</name>
    <dbReference type="NCBI Taxonomy" id="320497"/>
    <lineage>
        <taxon>Bacteria</taxon>
        <taxon>Pseudomonadati</taxon>
        <taxon>Pseudomonadota</taxon>
        <taxon>Alphaproteobacteria</taxon>
        <taxon>Acetobacterales</taxon>
        <taxon>Acetobacteraceae</taxon>
        <taxon>Neoasaia</taxon>
    </lineage>
</organism>
<keyword evidence="3" id="KW-0808">Transferase</keyword>
<dbReference type="InterPro" id="IPR005218">
    <property type="entry name" value="Diacylglycerol/lipid_kinase"/>
</dbReference>
<dbReference type="SMART" id="SM00046">
    <property type="entry name" value="DAGKc"/>
    <property type="match status" value="1"/>
</dbReference>
<protein>
    <submittedName>
        <fullName evidence="12">Diacylglycerol kinase</fullName>
    </submittedName>
</protein>
<evidence type="ECO:0000256" key="4">
    <source>
        <dbReference type="ARBA" id="ARBA00022723"/>
    </source>
</evidence>
<dbReference type="GO" id="GO:0008654">
    <property type="term" value="P:phospholipid biosynthetic process"/>
    <property type="evidence" value="ECO:0007669"/>
    <property type="project" value="UniProtKB-KW"/>
</dbReference>
<dbReference type="PANTHER" id="PTHR12358">
    <property type="entry name" value="SPHINGOSINE KINASE"/>
    <property type="match status" value="1"/>
</dbReference>
<evidence type="ECO:0000256" key="8">
    <source>
        <dbReference type="ARBA" id="ARBA00022842"/>
    </source>
</evidence>
<dbReference type="InterPro" id="IPR001206">
    <property type="entry name" value="Diacylglycerol_kinase_cat_dom"/>
</dbReference>
<keyword evidence="7" id="KW-0067">ATP-binding</keyword>
<keyword evidence="13" id="KW-1185">Reference proteome</keyword>
<dbReference type="InterPro" id="IPR017438">
    <property type="entry name" value="ATP-NAD_kinase_N"/>
</dbReference>
<evidence type="ECO:0000313" key="12">
    <source>
        <dbReference type="EMBL" id="AQS88055.1"/>
    </source>
</evidence>
<sequence>MRVLVVYNPTAGRRRLDRLRRFLDVLRSHGVEVLVSPTRHAGHAPELVRAAAGEGFTHVIAAGGDGTIGEVAAGLMDWPFVERPILGILPLGTANVLAHEIGVAFRPDRNAASLLAGRVAMLHPGLLQAGGQTRLFLQMAGVGFDAQVVHRLSLPLKRRIGRSAYAVQSCREVGRYPFPVLDVTLDGQRHAAFGVIVSKGRYYGGRYTIAPDATPHAPGFSVTLLDRGGAVFATKAALALLADRGGALGGTRRIRAQRIEVASSMPVPVQCDGDPAGHTPAVMTAAMESLRVIV</sequence>
<keyword evidence="11" id="KW-1208">Phospholipid metabolism</keyword>
<keyword evidence="6 12" id="KW-0418">Kinase</keyword>
<dbReference type="Pfam" id="PF00781">
    <property type="entry name" value="DAGK_cat"/>
    <property type="match status" value="1"/>
</dbReference>
<keyword evidence="5" id="KW-0547">Nucleotide-binding</keyword>
<dbReference type="OrthoDB" id="9815110at2"/>
<dbReference type="GO" id="GO:0005524">
    <property type="term" value="F:ATP binding"/>
    <property type="evidence" value="ECO:0007669"/>
    <property type="project" value="UniProtKB-KW"/>
</dbReference>
<dbReference type="PANTHER" id="PTHR12358:SF106">
    <property type="entry name" value="LIPID KINASE YEGS"/>
    <property type="match status" value="1"/>
</dbReference>
<name>A0A1U9KQM0_9PROT</name>
<dbReference type="Pfam" id="PF19279">
    <property type="entry name" value="YegS_C"/>
    <property type="match status" value="1"/>
</dbReference>
<proteinExistence type="predicted"/>
<evidence type="ECO:0000256" key="3">
    <source>
        <dbReference type="ARBA" id="ARBA00022679"/>
    </source>
</evidence>
<dbReference type="STRING" id="320497.A0U93_08975"/>
<gene>
    <name evidence="12" type="ORF">A0U93_08975</name>
</gene>
<evidence type="ECO:0000256" key="10">
    <source>
        <dbReference type="ARBA" id="ARBA00023209"/>
    </source>
</evidence>
<keyword evidence="10" id="KW-0594">Phospholipid biosynthesis</keyword>
<dbReference type="AlphaFoldDB" id="A0A1U9KQM0"/>
<evidence type="ECO:0000256" key="11">
    <source>
        <dbReference type="ARBA" id="ARBA00023264"/>
    </source>
</evidence>
<evidence type="ECO:0000313" key="13">
    <source>
        <dbReference type="Proteomes" id="UP000188604"/>
    </source>
</evidence>
<keyword evidence="9" id="KW-0443">Lipid metabolism</keyword>
<evidence type="ECO:0000256" key="6">
    <source>
        <dbReference type="ARBA" id="ARBA00022777"/>
    </source>
</evidence>
<dbReference type="PROSITE" id="PS50146">
    <property type="entry name" value="DAGK"/>
    <property type="match status" value="1"/>
</dbReference>
<dbReference type="InterPro" id="IPR016064">
    <property type="entry name" value="NAD/diacylglycerol_kinase_sf"/>
</dbReference>
<dbReference type="Proteomes" id="UP000188604">
    <property type="component" value="Chromosome"/>
</dbReference>
<evidence type="ECO:0000256" key="9">
    <source>
        <dbReference type="ARBA" id="ARBA00023098"/>
    </source>
</evidence>
<keyword evidence="8" id="KW-0460">Magnesium</keyword>
<dbReference type="RefSeq" id="WP_077807071.1">
    <property type="nucleotide sequence ID" value="NZ_BJXS01000007.1"/>
</dbReference>
<dbReference type="SUPFAM" id="SSF111331">
    <property type="entry name" value="NAD kinase/diacylglycerol kinase-like"/>
    <property type="match status" value="1"/>
</dbReference>
<comment type="cofactor">
    <cofactor evidence="1">
        <name>Mg(2+)</name>
        <dbReference type="ChEBI" id="CHEBI:18420"/>
    </cofactor>
</comment>
<dbReference type="GO" id="GO:0046872">
    <property type="term" value="F:metal ion binding"/>
    <property type="evidence" value="ECO:0007669"/>
    <property type="project" value="UniProtKB-KW"/>
</dbReference>
<dbReference type="Gene3D" id="2.60.200.40">
    <property type="match status" value="1"/>
</dbReference>
<dbReference type="EMBL" id="CP014691">
    <property type="protein sequence ID" value="AQS88055.1"/>
    <property type="molecule type" value="Genomic_DNA"/>
</dbReference>
<accession>A0A1U9KQM0</accession>
<keyword evidence="4" id="KW-0479">Metal-binding</keyword>
<evidence type="ECO:0000256" key="7">
    <source>
        <dbReference type="ARBA" id="ARBA00022840"/>
    </source>
</evidence>
<dbReference type="GO" id="GO:0005886">
    <property type="term" value="C:plasma membrane"/>
    <property type="evidence" value="ECO:0007669"/>
    <property type="project" value="TreeGrafter"/>
</dbReference>
<dbReference type="NCBIfam" id="TIGR00147">
    <property type="entry name" value="YegS/Rv2252/BmrU family lipid kinase"/>
    <property type="match status" value="1"/>
</dbReference>
<dbReference type="InterPro" id="IPR045540">
    <property type="entry name" value="YegS/DAGK_C"/>
</dbReference>
<dbReference type="Gene3D" id="3.40.50.10330">
    <property type="entry name" value="Probable inorganic polyphosphate/atp-NAD kinase, domain 1"/>
    <property type="match status" value="1"/>
</dbReference>
<evidence type="ECO:0000256" key="2">
    <source>
        <dbReference type="ARBA" id="ARBA00022516"/>
    </source>
</evidence>
<dbReference type="InterPro" id="IPR050187">
    <property type="entry name" value="Lipid_Phosphate_FormReg"/>
</dbReference>
<keyword evidence="2" id="KW-0444">Lipid biosynthesis</keyword>
<evidence type="ECO:0000256" key="5">
    <source>
        <dbReference type="ARBA" id="ARBA00022741"/>
    </source>
</evidence>
<reference evidence="12 13" key="1">
    <citation type="submission" date="2016-03" db="EMBL/GenBank/DDBJ databases">
        <title>Acetic acid bacteria sequencing.</title>
        <authorList>
            <person name="Brandt J."/>
            <person name="Jakob F."/>
            <person name="Vogel R.F."/>
        </authorList>
    </citation>
    <scope>NUCLEOTIDE SEQUENCE [LARGE SCALE GENOMIC DNA]</scope>
    <source>
        <strain evidence="12 13">NBRC 101099</strain>
    </source>
</reference>
<dbReference type="KEGG" id="nch:A0U93_08975"/>
<evidence type="ECO:0000256" key="1">
    <source>
        <dbReference type="ARBA" id="ARBA00001946"/>
    </source>
</evidence>
<dbReference type="GO" id="GO:0016301">
    <property type="term" value="F:kinase activity"/>
    <property type="evidence" value="ECO:0007669"/>
    <property type="project" value="UniProtKB-KW"/>
</dbReference>